<proteinExistence type="inferred from homology"/>
<comment type="caution">
    <text evidence="13">The sequence shown here is derived from an EMBL/GenBank/DDBJ whole genome shotgun (WGS) entry which is preliminary data.</text>
</comment>
<dbReference type="EMBL" id="JBHSDS010000002">
    <property type="protein sequence ID" value="MFC4356534.1"/>
    <property type="molecule type" value="Genomic_DNA"/>
</dbReference>
<dbReference type="Proteomes" id="UP001595921">
    <property type="component" value="Unassembled WGS sequence"/>
</dbReference>
<evidence type="ECO:0000256" key="4">
    <source>
        <dbReference type="ARBA" id="ARBA00022679"/>
    </source>
</evidence>
<protein>
    <recommendedName>
        <fullName evidence="12">Digeranylgeranylglyceryl phosphate synthase</fullName>
        <shortName evidence="12">DGGGP synthase</shortName>
        <shortName evidence="12">DGGGPS</shortName>
        <ecNumber evidence="12">2.5.1.42</ecNumber>
    </recommendedName>
    <alternativeName>
        <fullName evidence="12">(S)-2,3-di-O-geranylgeranylglyceryl phosphate synthase</fullName>
    </alternativeName>
    <alternativeName>
        <fullName evidence="12">Geranylgeranylglycerol-phosphate geranylgeranyltransferase</fullName>
    </alternativeName>
</protein>
<dbReference type="Gene3D" id="1.20.120.1780">
    <property type="entry name" value="UbiA prenyltransferase"/>
    <property type="match status" value="1"/>
</dbReference>
<dbReference type="PANTHER" id="PTHR42723">
    <property type="entry name" value="CHLOROPHYLL SYNTHASE"/>
    <property type="match status" value="1"/>
</dbReference>
<keyword evidence="3 12" id="KW-0444">Lipid biosynthesis</keyword>
<dbReference type="InterPro" id="IPR023547">
    <property type="entry name" value="DGGGP_synth"/>
</dbReference>
<dbReference type="InterPro" id="IPR000537">
    <property type="entry name" value="UbiA_prenyltransferase"/>
</dbReference>
<dbReference type="PANTHER" id="PTHR42723:SF1">
    <property type="entry name" value="CHLOROPHYLL SYNTHASE, CHLOROPLASTIC"/>
    <property type="match status" value="1"/>
</dbReference>
<feature type="transmembrane region" description="Helical" evidence="12">
    <location>
        <begin position="179"/>
        <end position="196"/>
    </location>
</feature>
<feature type="transmembrane region" description="Helical" evidence="12">
    <location>
        <begin position="146"/>
        <end position="167"/>
    </location>
</feature>
<dbReference type="Pfam" id="PF01040">
    <property type="entry name" value="UbiA"/>
    <property type="match status" value="1"/>
</dbReference>
<sequence>MTVDERSAANATADFVQGLVELSRLGNVLAAGALTFIGAFTVLPLTSGSEDVAAMGFAVGATVFATAAGNAINDYFDADIDAINRPNRAIPRGAVSEREALVFSACLFLGAVVCALQLPPAAIAVAVVNLLALVAYTKFFKGLPGVGNVVVGYLTGSTFLFGGLAVLDSASDPYSLPTLPVGLLVLFALAATATFTREAVKDVEDLEGDRQEGLRTLPIVLGERPTLWLGVVAMVAAVAASGLPYLVGTFGRLYLALIVPADGLLLGATVHSFRDPTRSQELLKTGMLLASGAFLVSRVAVLVGFTL</sequence>
<dbReference type="GO" id="GO:0047295">
    <property type="term" value="F:geranylgeranylglycerol-phosphate geranylgeranyltransferase activity"/>
    <property type="evidence" value="ECO:0007669"/>
    <property type="project" value="UniProtKB-UniRule"/>
</dbReference>
<evidence type="ECO:0000313" key="13">
    <source>
        <dbReference type="EMBL" id="MFC4356534.1"/>
    </source>
</evidence>
<evidence type="ECO:0000256" key="8">
    <source>
        <dbReference type="ARBA" id="ARBA00023098"/>
    </source>
</evidence>
<keyword evidence="10 12" id="KW-0594">Phospholipid biosynthesis</keyword>
<feature type="transmembrane region" description="Helical" evidence="12">
    <location>
        <begin position="285"/>
        <end position="305"/>
    </location>
</feature>
<comment type="cofactor">
    <cofactor evidence="12">
        <name>Mg(2+)</name>
        <dbReference type="ChEBI" id="CHEBI:18420"/>
    </cofactor>
</comment>
<evidence type="ECO:0000256" key="12">
    <source>
        <dbReference type="HAMAP-Rule" id="MF_01286"/>
    </source>
</evidence>
<comment type="function">
    <text evidence="12">Prenyltransferase that catalyzes the transfer of the geranylgeranyl moiety of geranylgeranyl diphosphate (GGPP) to the C2 hydroxyl of (S)-3-O-geranylgeranylglyceryl phosphate (GGGP). This reaction is the second ether-bond-formation step in the biosynthesis of archaeal membrane lipids.</text>
</comment>
<dbReference type="CDD" id="cd13961">
    <property type="entry name" value="PT_UbiA_DGGGPS"/>
    <property type="match status" value="1"/>
</dbReference>
<dbReference type="Gene3D" id="1.10.357.140">
    <property type="entry name" value="UbiA prenyltransferase"/>
    <property type="match status" value="1"/>
</dbReference>
<evidence type="ECO:0000256" key="6">
    <source>
        <dbReference type="ARBA" id="ARBA00022842"/>
    </source>
</evidence>
<evidence type="ECO:0000256" key="9">
    <source>
        <dbReference type="ARBA" id="ARBA00023136"/>
    </source>
</evidence>
<evidence type="ECO:0000313" key="14">
    <source>
        <dbReference type="Proteomes" id="UP001595921"/>
    </source>
</evidence>
<dbReference type="GO" id="GO:0000287">
    <property type="term" value="F:magnesium ion binding"/>
    <property type="evidence" value="ECO:0007669"/>
    <property type="project" value="UniProtKB-UniRule"/>
</dbReference>
<dbReference type="AlphaFoldDB" id="A0ABD5P6X8"/>
<name>A0ABD5P6X8_9EURY</name>
<reference evidence="13 14" key="1">
    <citation type="journal article" date="2019" name="Int. J. Syst. Evol. Microbiol.">
        <title>The Global Catalogue of Microorganisms (GCM) 10K type strain sequencing project: providing services to taxonomists for standard genome sequencing and annotation.</title>
        <authorList>
            <consortium name="The Broad Institute Genomics Platform"/>
            <consortium name="The Broad Institute Genome Sequencing Center for Infectious Disease"/>
            <person name="Wu L."/>
            <person name="Ma J."/>
        </authorList>
    </citation>
    <scope>NUCLEOTIDE SEQUENCE [LARGE SCALE GENOMIC DNA]</scope>
    <source>
        <strain evidence="13 14">CGMCC 1.12553</strain>
    </source>
</reference>
<comment type="pathway">
    <text evidence="12">Membrane lipid metabolism; glycerophospholipid metabolism.</text>
</comment>
<evidence type="ECO:0000256" key="2">
    <source>
        <dbReference type="ARBA" id="ARBA00022475"/>
    </source>
</evidence>
<comment type="catalytic activity">
    <reaction evidence="12">
        <text>sn-3-O-(geranylgeranyl)glycerol 1-phosphate + (2E,6E,10E)-geranylgeranyl diphosphate = 2,3-bis-O-(geranylgeranyl)-sn-glycerol 1-phosphate + diphosphate</text>
        <dbReference type="Rhea" id="RHEA:18109"/>
        <dbReference type="ChEBI" id="CHEBI:33019"/>
        <dbReference type="ChEBI" id="CHEBI:57677"/>
        <dbReference type="ChEBI" id="CHEBI:58756"/>
        <dbReference type="ChEBI" id="CHEBI:58837"/>
        <dbReference type="EC" id="2.5.1.42"/>
    </reaction>
</comment>
<evidence type="ECO:0000256" key="1">
    <source>
        <dbReference type="ARBA" id="ARBA00004651"/>
    </source>
</evidence>
<feature type="transmembrane region" description="Helical" evidence="12">
    <location>
        <begin position="253"/>
        <end position="273"/>
    </location>
</feature>
<evidence type="ECO:0000256" key="11">
    <source>
        <dbReference type="ARBA" id="ARBA00023264"/>
    </source>
</evidence>
<dbReference type="InterPro" id="IPR050475">
    <property type="entry name" value="Prenyltransferase_related"/>
</dbReference>
<keyword evidence="7 12" id="KW-1133">Transmembrane helix</keyword>
<keyword evidence="8 12" id="KW-0443">Lipid metabolism</keyword>
<keyword evidence="14" id="KW-1185">Reference proteome</keyword>
<comment type="similarity">
    <text evidence="12">Belongs to the UbiA prenyltransferase family. DGGGP synthase subfamily.</text>
</comment>
<keyword evidence="11 12" id="KW-1208">Phospholipid metabolism</keyword>
<organism evidence="13 14">
    <name type="scientific">Halobium salinum</name>
    <dbReference type="NCBI Taxonomy" id="1364940"/>
    <lineage>
        <taxon>Archaea</taxon>
        <taxon>Methanobacteriati</taxon>
        <taxon>Methanobacteriota</taxon>
        <taxon>Stenosarchaea group</taxon>
        <taxon>Halobacteria</taxon>
        <taxon>Halobacteriales</taxon>
        <taxon>Haloferacaceae</taxon>
        <taxon>Halobium</taxon>
    </lineage>
</organism>
<dbReference type="GO" id="GO:0005886">
    <property type="term" value="C:plasma membrane"/>
    <property type="evidence" value="ECO:0007669"/>
    <property type="project" value="UniProtKB-SubCell"/>
</dbReference>
<keyword evidence="5 12" id="KW-0812">Transmembrane</keyword>
<comment type="subcellular location">
    <subcellularLocation>
        <location evidence="1 12">Cell membrane</location>
        <topology evidence="1 12">Multi-pass membrane protein</topology>
    </subcellularLocation>
</comment>
<gene>
    <name evidence="13" type="ORF">ACFO0N_01060</name>
</gene>
<dbReference type="NCBIfam" id="NF009521">
    <property type="entry name" value="PRK12882.1"/>
    <property type="match status" value="1"/>
</dbReference>
<evidence type="ECO:0000256" key="3">
    <source>
        <dbReference type="ARBA" id="ARBA00022516"/>
    </source>
</evidence>
<feature type="transmembrane region" description="Helical" evidence="12">
    <location>
        <begin position="52"/>
        <end position="72"/>
    </location>
</feature>
<accession>A0ABD5P6X8</accession>
<dbReference type="EC" id="2.5.1.42" evidence="12"/>
<dbReference type="InterPro" id="IPR044878">
    <property type="entry name" value="UbiA_sf"/>
</dbReference>
<keyword evidence="9 12" id="KW-0472">Membrane</keyword>
<evidence type="ECO:0000256" key="5">
    <source>
        <dbReference type="ARBA" id="ARBA00022692"/>
    </source>
</evidence>
<feature type="transmembrane region" description="Helical" evidence="12">
    <location>
        <begin position="101"/>
        <end position="134"/>
    </location>
</feature>
<evidence type="ECO:0000256" key="10">
    <source>
        <dbReference type="ARBA" id="ARBA00023209"/>
    </source>
</evidence>
<keyword evidence="2 12" id="KW-1003">Cell membrane</keyword>
<keyword evidence="4 12" id="KW-0808">Transferase</keyword>
<evidence type="ECO:0000256" key="7">
    <source>
        <dbReference type="ARBA" id="ARBA00022989"/>
    </source>
</evidence>
<keyword evidence="6 12" id="KW-0460">Magnesium</keyword>
<dbReference type="GO" id="GO:0046474">
    <property type="term" value="P:glycerophospholipid biosynthetic process"/>
    <property type="evidence" value="ECO:0007669"/>
    <property type="project" value="UniProtKB-UniRule"/>
</dbReference>
<feature type="transmembrane region" description="Helical" evidence="12">
    <location>
        <begin position="25"/>
        <end position="45"/>
    </location>
</feature>
<feature type="transmembrane region" description="Helical" evidence="12">
    <location>
        <begin position="227"/>
        <end position="247"/>
    </location>
</feature>
<dbReference type="RefSeq" id="WP_267624971.1">
    <property type="nucleotide sequence ID" value="NZ_JAODIW010000010.1"/>
</dbReference>
<dbReference type="HAMAP" id="MF_01286">
    <property type="entry name" value="DGGGP_synth"/>
    <property type="match status" value="1"/>
</dbReference>